<organism evidence="3 4">
    <name type="scientific">Hymenobacter perfusus</name>
    <dbReference type="NCBI Taxonomy" id="1236770"/>
    <lineage>
        <taxon>Bacteria</taxon>
        <taxon>Pseudomonadati</taxon>
        <taxon>Bacteroidota</taxon>
        <taxon>Cytophagia</taxon>
        <taxon>Cytophagales</taxon>
        <taxon>Hymenobacteraceae</taxon>
        <taxon>Hymenobacter</taxon>
    </lineage>
</organism>
<evidence type="ECO:0000313" key="3">
    <source>
        <dbReference type="EMBL" id="RSK42977.1"/>
    </source>
</evidence>
<reference evidence="3 4" key="1">
    <citation type="submission" date="2018-12" db="EMBL/GenBank/DDBJ databases">
        <authorList>
            <person name="Feng G."/>
            <person name="Zhu H."/>
        </authorList>
    </citation>
    <scope>NUCLEOTIDE SEQUENCE [LARGE SCALE GENOMIC DNA]</scope>
    <source>
        <strain evidence="3 4">LMG 26000</strain>
    </source>
</reference>
<dbReference type="InterPro" id="IPR028921">
    <property type="entry name" value="NTF2_fold_dom"/>
</dbReference>
<gene>
    <name evidence="3" type="ORF">EI293_14400</name>
</gene>
<dbReference type="AlphaFoldDB" id="A0A3R9MD10"/>
<feature type="domain" description="NTF2 fold" evidence="2">
    <location>
        <begin position="46"/>
        <end position="111"/>
    </location>
</feature>
<dbReference type="EMBL" id="RWIU01000004">
    <property type="protein sequence ID" value="RSK42977.1"/>
    <property type="molecule type" value="Genomic_DNA"/>
</dbReference>
<comment type="caution">
    <text evidence="3">The sequence shown here is derived from an EMBL/GenBank/DDBJ whole genome shotgun (WGS) entry which is preliminary data.</text>
</comment>
<dbReference type="OrthoDB" id="679072at2"/>
<protein>
    <recommendedName>
        <fullName evidence="2">NTF2 fold domain-containing protein</fullName>
    </recommendedName>
</protein>
<feature type="signal peptide" evidence="1">
    <location>
        <begin position="1"/>
        <end position="25"/>
    </location>
</feature>
<dbReference type="Proteomes" id="UP000270291">
    <property type="component" value="Unassembled WGS sequence"/>
</dbReference>
<evidence type="ECO:0000313" key="4">
    <source>
        <dbReference type="Proteomes" id="UP000270291"/>
    </source>
</evidence>
<sequence>MKAGITLGSFLVVMVCNLPPVQAQANLTTSQSQSVSSRQYVPDKATAIKIAEAVWLPIYGKKIYKEKPFNAVSKGTSWIVEGSLPEGMEGGVVFIEINKADGRIVRVTHGK</sequence>
<accession>A0A3R9MD10</accession>
<name>A0A3R9MD10_9BACT</name>
<proteinExistence type="predicted"/>
<dbReference type="Pfam" id="PF15631">
    <property type="entry name" value="Imm-NTF2-2"/>
    <property type="match status" value="1"/>
</dbReference>
<evidence type="ECO:0000256" key="1">
    <source>
        <dbReference type="SAM" id="SignalP"/>
    </source>
</evidence>
<evidence type="ECO:0000259" key="2">
    <source>
        <dbReference type="Pfam" id="PF15631"/>
    </source>
</evidence>
<keyword evidence="4" id="KW-1185">Reference proteome</keyword>
<feature type="chain" id="PRO_5018671468" description="NTF2 fold domain-containing protein" evidence="1">
    <location>
        <begin position="26"/>
        <end position="111"/>
    </location>
</feature>
<keyword evidence="1" id="KW-0732">Signal</keyword>
<dbReference type="RefSeq" id="WP_125439007.1">
    <property type="nucleotide sequence ID" value="NZ_RWIU01000004.1"/>
</dbReference>